<dbReference type="InterPro" id="IPR001932">
    <property type="entry name" value="PPM-type_phosphatase-like_dom"/>
</dbReference>
<dbReference type="InterPro" id="IPR011623">
    <property type="entry name" value="7TMR_DISM_rcpt_extracell_dom1"/>
</dbReference>
<evidence type="ECO:0000256" key="1">
    <source>
        <dbReference type="ARBA" id="ARBA00022801"/>
    </source>
</evidence>
<feature type="transmembrane region" description="Helical" evidence="2">
    <location>
        <begin position="195"/>
        <end position="215"/>
    </location>
</feature>
<keyword evidence="6" id="KW-1185">Reference proteome</keyword>
<accession>A0A4Z1ADP6</accession>
<proteinExistence type="predicted"/>
<dbReference type="EMBL" id="RQGP01000020">
    <property type="protein sequence ID" value="TGL92104.1"/>
    <property type="molecule type" value="Genomic_DNA"/>
</dbReference>
<dbReference type="InterPro" id="IPR011622">
    <property type="entry name" value="7TMR_DISM_rcpt_extracell_dom2"/>
</dbReference>
<feature type="transmembrane region" description="Helical" evidence="2">
    <location>
        <begin position="377"/>
        <end position="394"/>
    </location>
</feature>
<reference evidence="5" key="1">
    <citation type="journal article" date="2019" name="PLoS Negl. Trop. Dis.">
        <title>Revisiting the worldwide diversity of Leptospira species in the environment.</title>
        <authorList>
            <person name="Vincent A.T."/>
            <person name="Schiettekatte O."/>
            <person name="Bourhy P."/>
            <person name="Veyrier F.J."/>
            <person name="Picardeau M."/>
        </authorList>
    </citation>
    <scope>NUCLEOTIDE SEQUENCE [LARGE SCALE GENOMIC DNA]</scope>
    <source>
        <strain evidence="5">201702422</strain>
    </source>
</reference>
<dbReference type="Pfam" id="PF07696">
    <property type="entry name" value="7TMR-DISMED2"/>
    <property type="match status" value="1"/>
</dbReference>
<dbReference type="Proteomes" id="UP000298263">
    <property type="component" value="Unassembled WGS sequence"/>
</dbReference>
<feature type="transmembrane region" description="Helical" evidence="2">
    <location>
        <begin position="289"/>
        <end position="306"/>
    </location>
</feature>
<feature type="transmembrane region" description="Helical" evidence="2">
    <location>
        <begin position="347"/>
        <end position="365"/>
    </location>
</feature>
<keyword evidence="1" id="KW-0378">Hydrolase</keyword>
<dbReference type="Gene3D" id="3.60.40.10">
    <property type="entry name" value="PPM-type phosphatase domain"/>
    <property type="match status" value="1"/>
</dbReference>
<feature type="transmembrane region" description="Helical" evidence="2">
    <location>
        <begin position="259"/>
        <end position="277"/>
    </location>
</feature>
<dbReference type="AlphaFoldDB" id="A0A4Z1ADP6"/>
<feature type="domain" description="PPM-type phosphatase" evidence="4">
    <location>
        <begin position="443"/>
        <end position="657"/>
    </location>
</feature>
<dbReference type="OrthoDB" id="342835at2"/>
<keyword evidence="3" id="KW-0732">Signal</keyword>
<dbReference type="SUPFAM" id="SSF81606">
    <property type="entry name" value="PP2C-like"/>
    <property type="match status" value="1"/>
</dbReference>
<keyword evidence="2" id="KW-0472">Membrane</keyword>
<dbReference type="Pfam" id="PF07695">
    <property type="entry name" value="7TMR-DISM_7TM"/>
    <property type="match status" value="1"/>
</dbReference>
<protein>
    <submittedName>
        <fullName evidence="5">Serine/threonine protein phosphatase</fullName>
    </submittedName>
</protein>
<organism evidence="5 6">
    <name type="scientific">Leptospira congkakensis</name>
    <dbReference type="NCBI Taxonomy" id="2484932"/>
    <lineage>
        <taxon>Bacteria</taxon>
        <taxon>Pseudomonadati</taxon>
        <taxon>Spirochaetota</taxon>
        <taxon>Spirochaetia</taxon>
        <taxon>Leptospirales</taxon>
        <taxon>Leptospiraceae</taxon>
        <taxon>Leptospira</taxon>
    </lineage>
</organism>
<comment type="caution">
    <text evidence="5">The sequence shown here is derived from an EMBL/GenBank/DDBJ whole genome shotgun (WGS) entry which is preliminary data.</text>
</comment>
<dbReference type="InterPro" id="IPR052016">
    <property type="entry name" value="Bact_Sigma-Reg"/>
</dbReference>
<evidence type="ECO:0000313" key="6">
    <source>
        <dbReference type="Proteomes" id="UP000298263"/>
    </source>
</evidence>
<feature type="transmembrane region" description="Helical" evidence="2">
    <location>
        <begin position="318"/>
        <end position="335"/>
    </location>
</feature>
<dbReference type="PANTHER" id="PTHR43156">
    <property type="entry name" value="STAGE II SPORULATION PROTEIN E-RELATED"/>
    <property type="match status" value="1"/>
</dbReference>
<gene>
    <name evidence="5" type="ORF">EHQ69_09025</name>
</gene>
<dbReference type="RefSeq" id="WP_135585619.1">
    <property type="nucleotide sequence ID" value="NZ_RQGO01000027.1"/>
</dbReference>
<evidence type="ECO:0000259" key="4">
    <source>
        <dbReference type="SMART" id="SM00331"/>
    </source>
</evidence>
<evidence type="ECO:0000313" key="5">
    <source>
        <dbReference type="EMBL" id="TGL92104.1"/>
    </source>
</evidence>
<feature type="signal peptide" evidence="3">
    <location>
        <begin position="1"/>
        <end position="19"/>
    </location>
</feature>
<feature type="chain" id="PRO_5043205146" evidence="3">
    <location>
        <begin position="20"/>
        <end position="658"/>
    </location>
</feature>
<evidence type="ECO:0000256" key="2">
    <source>
        <dbReference type="SAM" id="Phobius"/>
    </source>
</evidence>
<sequence length="658" mass="74868">MKQTFTFILLCLFYTNLSADPKTCPQISPVPFSSTKGNPYDLSDHLVYFTQNTSIHSVSEVSNLFQTLPLQNSKGVIPNFGNTDKQYWFCFVIHNDENDYKRVVTYIKYPLLDDVKFFALRESGEVTKNQQGRLFPFGYRDRDYRGFSFVNDLLPSETVTFFIGVKTDSSMSVPLMIAEEKKFNSFASLDTLLQGIYFGIVGVMTIYNLFVYFMVRDKAYIFYVLYLFISTILFQLSLQGLLPVLFFPNSPEFVYDTHNLLYILFLLTCFPLSITFMNLKTNAPLIRKWYLGLMILPLVCLCLLPFLPYRLMNQTGDIFSFLLAFFALFVSYYVAFIKKFPPARFYFYGYLMVIVGGLATVLKYMGIFPVNTFTENSFQVGMAIEVLLMAFGLGDRISVVRKEKDKIQLKAEINKQKLIAYGKELKLAQKLQESTLPQILPKFPGLVIKTGYFPASLVGGDFYDLTVFGKHQICCLIADVTGHGVPAAIEAAMLKIAYMQTLAFANKPGKVLESINVSLVGNYKNQFLTASALFIDLDLKLLKVSNAGHPALYKFNESSTSIEVIRPKGKLIGFSKDVQYPEETHKLTTGDKILLFTDGIWDLWENGDSGEEELLRWLLVRKAESVESLYGGIDEHIRLRNKEGPADDDITFILFEIT</sequence>
<keyword evidence="2" id="KW-0812">Transmembrane</keyword>
<dbReference type="GO" id="GO:0016791">
    <property type="term" value="F:phosphatase activity"/>
    <property type="evidence" value="ECO:0007669"/>
    <property type="project" value="TreeGrafter"/>
</dbReference>
<evidence type="ECO:0000256" key="3">
    <source>
        <dbReference type="SAM" id="SignalP"/>
    </source>
</evidence>
<dbReference type="PANTHER" id="PTHR43156:SF2">
    <property type="entry name" value="STAGE II SPORULATION PROTEIN E"/>
    <property type="match status" value="1"/>
</dbReference>
<name>A0A4Z1ADP6_9LEPT</name>
<feature type="transmembrane region" description="Helical" evidence="2">
    <location>
        <begin position="222"/>
        <end position="247"/>
    </location>
</feature>
<dbReference type="SMART" id="SM00331">
    <property type="entry name" value="PP2C_SIG"/>
    <property type="match status" value="1"/>
</dbReference>
<dbReference type="InterPro" id="IPR036457">
    <property type="entry name" value="PPM-type-like_dom_sf"/>
</dbReference>
<dbReference type="Pfam" id="PF07228">
    <property type="entry name" value="SpoIIE"/>
    <property type="match status" value="1"/>
</dbReference>
<dbReference type="Gene3D" id="2.60.40.2380">
    <property type="match status" value="1"/>
</dbReference>
<keyword evidence="2" id="KW-1133">Transmembrane helix</keyword>